<dbReference type="SUPFAM" id="SSF53850">
    <property type="entry name" value="Periplasmic binding protein-like II"/>
    <property type="match status" value="1"/>
</dbReference>
<name>B0C9X8_ACAM1</name>
<dbReference type="Pfam" id="PF12849">
    <property type="entry name" value="PBP_like_2"/>
    <property type="match status" value="1"/>
</dbReference>
<dbReference type="eggNOG" id="COG0226">
    <property type="taxonomic scope" value="Bacteria"/>
</dbReference>
<protein>
    <submittedName>
        <fullName evidence="4">Phosphate ABC transporter, periplasmic phosphate-binding protein</fullName>
    </submittedName>
</protein>
<proteinExistence type="predicted"/>
<evidence type="ECO:0000256" key="2">
    <source>
        <dbReference type="SAM" id="Phobius"/>
    </source>
</evidence>
<organism evidence="4 5">
    <name type="scientific">Acaryochloris marina (strain MBIC 11017)</name>
    <dbReference type="NCBI Taxonomy" id="329726"/>
    <lineage>
        <taxon>Bacteria</taxon>
        <taxon>Bacillati</taxon>
        <taxon>Cyanobacteriota</taxon>
        <taxon>Cyanophyceae</taxon>
        <taxon>Acaryochloridales</taxon>
        <taxon>Acaryochloridaceae</taxon>
        <taxon>Acaryochloris</taxon>
    </lineage>
</organism>
<evidence type="ECO:0000259" key="3">
    <source>
        <dbReference type="Pfam" id="PF12849"/>
    </source>
</evidence>
<dbReference type="STRING" id="329726.AM1_0359"/>
<dbReference type="Gene3D" id="3.40.190.10">
    <property type="entry name" value="Periplasmic binding protein-like II"/>
    <property type="match status" value="2"/>
</dbReference>
<reference evidence="4 5" key="1">
    <citation type="journal article" date="2008" name="Proc. Natl. Acad. Sci. U.S.A.">
        <title>Niche adaptation and genome expansion in the chlorophyll d-producing cyanobacterium Acaryochloris marina.</title>
        <authorList>
            <person name="Swingley W.D."/>
            <person name="Chen M."/>
            <person name="Cheung P.C."/>
            <person name="Conrad A.L."/>
            <person name="Dejesa L.C."/>
            <person name="Hao J."/>
            <person name="Honchak B.M."/>
            <person name="Karbach L.E."/>
            <person name="Kurdoglu A."/>
            <person name="Lahiri S."/>
            <person name="Mastrian S.D."/>
            <person name="Miyashita H."/>
            <person name="Page L."/>
            <person name="Ramakrishna P."/>
            <person name="Satoh S."/>
            <person name="Sattley W.M."/>
            <person name="Shimada Y."/>
            <person name="Taylor H.L."/>
            <person name="Tomo T."/>
            <person name="Tsuchiya T."/>
            <person name="Wang Z.T."/>
            <person name="Raymond J."/>
            <person name="Mimuro M."/>
            <person name="Blankenship R.E."/>
            <person name="Touchman J.W."/>
        </authorList>
    </citation>
    <scope>NUCLEOTIDE SEQUENCE [LARGE SCALE GENOMIC DNA]</scope>
    <source>
        <strain evidence="5">MBIC 11017</strain>
    </source>
</reference>
<feature type="transmembrane region" description="Helical" evidence="2">
    <location>
        <begin position="12"/>
        <end position="35"/>
    </location>
</feature>
<keyword evidence="2" id="KW-1133">Transmembrane helix</keyword>
<dbReference type="HOGENOM" id="CLU_026228_2_0_3"/>
<dbReference type="InterPro" id="IPR024370">
    <property type="entry name" value="PBP_domain"/>
</dbReference>
<keyword evidence="5" id="KW-1185">Reference proteome</keyword>
<keyword evidence="1" id="KW-0732">Signal</keyword>
<feature type="domain" description="PBP" evidence="3">
    <location>
        <begin position="72"/>
        <end position="333"/>
    </location>
</feature>
<dbReference type="AlphaFoldDB" id="B0C9X8"/>
<evidence type="ECO:0000313" key="4">
    <source>
        <dbReference type="EMBL" id="ABW25418.1"/>
    </source>
</evidence>
<sequence length="353" mass="38729">MNPLKRPQQNRDLVLPGIIAVGLVWSVGLLGFGVWQNLQTPQLRREQPNNPPVKAVSKNSTFAQVNPVPSGRFRYSGSPNWSSIRLVVDSAVQSERREYQLSYVQPKDKPANSTTAIDLLIQDQLDFVQSDRPLRPNEIKQAQTKGLKLQQIPVATDGIAIAVHPSLSIPGLTLQELSDIYRGKITNWQQVGGPNLAIQPFSLSVGSVGSVDIFLNKVMEGQSFSQTLDYFPNLTAALRKLAQNPGGILFGSSAEIVPQCTVKPVPIGKDAQEWVAPYQAPYVLSEDCPNQRNRINSPAFLNQQYPLTHPLYVIYAKGGEPAGEAYTQLLLSNQGQELLLKAGFAQLSANPQQ</sequence>
<evidence type="ECO:0000313" key="5">
    <source>
        <dbReference type="Proteomes" id="UP000000268"/>
    </source>
</evidence>
<keyword evidence="2" id="KW-0472">Membrane</keyword>
<dbReference type="Proteomes" id="UP000000268">
    <property type="component" value="Chromosome"/>
</dbReference>
<keyword evidence="2" id="KW-0812">Transmembrane</keyword>
<accession>B0C9X8</accession>
<dbReference type="KEGG" id="amr:AM1_0359"/>
<gene>
    <name evidence="4" type="ordered locus">AM1_0359</name>
</gene>
<dbReference type="PANTHER" id="PTHR30570:SF1">
    <property type="entry name" value="PHOSPHATE-BINDING PROTEIN PSTS"/>
    <property type="match status" value="1"/>
</dbReference>
<dbReference type="EMBL" id="CP000828">
    <property type="protein sequence ID" value="ABW25418.1"/>
    <property type="molecule type" value="Genomic_DNA"/>
</dbReference>
<dbReference type="PANTHER" id="PTHR30570">
    <property type="entry name" value="PERIPLASMIC PHOSPHATE BINDING COMPONENT OF PHOSPHATE ABC TRANSPORTER"/>
    <property type="match status" value="1"/>
</dbReference>
<dbReference type="InterPro" id="IPR050811">
    <property type="entry name" value="Phosphate_ABC_transporter"/>
</dbReference>
<evidence type="ECO:0000256" key="1">
    <source>
        <dbReference type="ARBA" id="ARBA00022729"/>
    </source>
</evidence>